<dbReference type="PATRIC" id="fig|742743.3.peg.1656"/>
<evidence type="ECO:0000313" key="2">
    <source>
        <dbReference type="EMBL" id="EHO62497.1"/>
    </source>
</evidence>
<feature type="domain" description="DUF1638" evidence="1">
    <location>
        <begin position="32"/>
        <end position="194"/>
    </location>
</feature>
<evidence type="ECO:0000259" key="1">
    <source>
        <dbReference type="Pfam" id="PF07796"/>
    </source>
</evidence>
<protein>
    <recommendedName>
        <fullName evidence="1">DUF1638 domain-containing protein</fullName>
    </recommendedName>
</protein>
<organism evidence="2 3">
    <name type="scientific">Dialister succinatiphilus YIT 11850</name>
    <dbReference type="NCBI Taxonomy" id="742743"/>
    <lineage>
        <taxon>Bacteria</taxon>
        <taxon>Bacillati</taxon>
        <taxon>Bacillota</taxon>
        <taxon>Negativicutes</taxon>
        <taxon>Veillonellales</taxon>
        <taxon>Veillonellaceae</taxon>
        <taxon>Dialister</taxon>
    </lineage>
</organism>
<name>H1D1Y4_9FIRM</name>
<dbReference type="InterPro" id="IPR012437">
    <property type="entry name" value="DUF1638"/>
</dbReference>
<dbReference type="GeneID" id="98910679"/>
<gene>
    <name evidence="2" type="ORF">HMPREF9453_01622</name>
</gene>
<dbReference type="STRING" id="742743.HMPREF9453_01622"/>
<dbReference type="EMBL" id="ADLT01000052">
    <property type="protein sequence ID" value="EHO62497.1"/>
    <property type="molecule type" value="Genomic_DNA"/>
</dbReference>
<dbReference type="HOGENOM" id="CLU_098957_0_0_9"/>
<reference evidence="2 3" key="1">
    <citation type="submission" date="2011-11" db="EMBL/GenBank/DDBJ databases">
        <title>The Genome Sequence of Dialister succinatiphilus YIT 11850.</title>
        <authorList>
            <consortium name="The Broad Institute Genome Sequencing Platform"/>
            <person name="Earl A."/>
            <person name="Ward D."/>
            <person name="Feldgarden M."/>
            <person name="Gevers D."/>
            <person name="Morotomi M."/>
            <person name="Young S.K."/>
            <person name="Zeng Q."/>
            <person name="Gargeya S."/>
            <person name="Fitzgerald M."/>
            <person name="Haas B."/>
            <person name="Abouelleil A."/>
            <person name="Alvarado L."/>
            <person name="Arachchi H.M."/>
            <person name="Berlin A."/>
            <person name="Brown A."/>
            <person name="Chapman S.B."/>
            <person name="Dunbar C."/>
            <person name="Gearin G."/>
            <person name="Goldberg J."/>
            <person name="Griggs A."/>
            <person name="Gujja S."/>
            <person name="Heiman D."/>
            <person name="Howarth C."/>
            <person name="Lui A."/>
            <person name="MacDonald P.J.P."/>
            <person name="Montmayeur A."/>
            <person name="Murphy C."/>
            <person name="Neiman D."/>
            <person name="Pearson M."/>
            <person name="Priest M."/>
            <person name="Roberts A."/>
            <person name="Saif S."/>
            <person name="Shea T."/>
            <person name="Sisk P."/>
            <person name="Stolte C."/>
            <person name="Sykes S."/>
            <person name="Wortman J."/>
            <person name="Nusbaum C."/>
            <person name="Birren B."/>
        </authorList>
    </citation>
    <scope>NUCLEOTIDE SEQUENCE [LARGE SCALE GENOMIC DNA]</scope>
    <source>
        <strain evidence="2 3">YIT 11850</strain>
    </source>
</reference>
<dbReference type="Pfam" id="PF07796">
    <property type="entry name" value="DUF1638"/>
    <property type="match status" value="1"/>
</dbReference>
<evidence type="ECO:0000313" key="3">
    <source>
        <dbReference type="Proteomes" id="UP000003277"/>
    </source>
</evidence>
<proteinExistence type="predicted"/>
<accession>H1D1Y4</accession>
<sequence>MGNQTVILACPTLAGELKEAMKEAQSDSVVYFMPPGLHRDPKVLHHYVQDKIDHFYNVSKIVVCTTGCGGGNIGIAASSAPLVYPKTRDCIDILLSGDSLADLKRDMHGVFLTESWMEFMKESSIDMEKLEKKMGRDEAHGYLKKLYAPIHDFYIIDTGCYDVEPVKKYIEPMVDLLKADLHMVHGGYGILRKMAKGTFDDDFFVVPKGEKVKPGSFPANF</sequence>
<dbReference type="eggNOG" id="COG0145">
    <property type="taxonomic scope" value="Bacteria"/>
</dbReference>
<dbReference type="Proteomes" id="UP000003277">
    <property type="component" value="Unassembled WGS sequence"/>
</dbReference>
<dbReference type="RefSeq" id="WP_008860116.1">
    <property type="nucleotide sequence ID" value="NZ_JH591188.1"/>
</dbReference>
<dbReference type="OrthoDB" id="9787351at2"/>
<dbReference type="AlphaFoldDB" id="H1D1Y4"/>
<keyword evidence="3" id="KW-1185">Reference proteome</keyword>
<comment type="caution">
    <text evidence="2">The sequence shown here is derived from an EMBL/GenBank/DDBJ whole genome shotgun (WGS) entry which is preliminary data.</text>
</comment>